<protein>
    <submittedName>
        <fullName evidence="2">Uncharacterized protein</fullName>
    </submittedName>
</protein>
<dbReference type="EnsemblPlants" id="AET4Gv20130300.1">
    <property type="protein sequence ID" value="AET4Gv20130300.1"/>
    <property type="gene ID" value="AET4Gv20130300"/>
</dbReference>
<dbReference type="Proteomes" id="UP000015105">
    <property type="component" value="Chromosome 4D"/>
</dbReference>
<reference evidence="3" key="2">
    <citation type="journal article" date="2017" name="Nat. Plants">
        <title>The Aegilops tauschii genome reveals multiple impacts of transposons.</title>
        <authorList>
            <person name="Zhao G."/>
            <person name="Zou C."/>
            <person name="Li K."/>
            <person name="Wang K."/>
            <person name="Li T."/>
            <person name="Gao L."/>
            <person name="Zhang X."/>
            <person name="Wang H."/>
            <person name="Yang Z."/>
            <person name="Liu X."/>
            <person name="Jiang W."/>
            <person name="Mao L."/>
            <person name="Kong X."/>
            <person name="Jiao Y."/>
            <person name="Jia J."/>
        </authorList>
    </citation>
    <scope>NUCLEOTIDE SEQUENCE [LARGE SCALE GENOMIC DNA]</scope>
    <source>
        <strain evidence="3">cv. AL8/78</strain>
    </source>
</reference>
<feature type="compositionally biased region" description="Polar residues" evidence="1">
    <location>
        <begin position="1"/>
        <end position="11"/>
    </location>
</feature>
<dbReference type="Gramene" id="AET4Gv20130300.1">
    <property type="protein sequence ID" value="AET4Gv20130300.1"/>
    <property type="gene ID" value="AET4Gv20130300"/>
</dbReference>
<reference evidence="2" key="5">
    <citation type="journal article" date="2021" name="G3 (Bethesda)">
        <title>Aegilops tauschii genome assembly Aet v5.0 features greater sequence contiguity and improved annotation.</title>
        <authorList>
            <person name="Wang L."/>
            <person name="Zhu T."/>
            <person name="Rodriguez J.C."/>
            <person name="Deal K.R."/>
            <person name="Dubcovsky J."/>
            <person name="McGuire P.E."/>
            <person name="Lux T."/>
            <person name="Spannagl M."/>
            <person name="Mayer K.F.X."/>
            <person name="Baldrich P."/>
            <person name="Meyers B.C."/>
            <person name="Huo N."/>
            <person name="Gu Y.Q."/>
            <person name="Zhou H."/>
            <person name="Devos K.M."/>
            <person name="Bennetzen J.L."/>
            <person name="Unver T."/>
            <person name="Budak H."/>
            <person name="Gulick P.J."/>
            <person name="Galiba G."/>
            <person name="Kalapos B."/>
            <person name="Nelson D.R."/>
            <person name="Li P."/>
            <person name="You F.M."/>
            <person name="Luo M.C."/>
            <person name="Dvorak J."/>
        </authorList>
    </citation>
    <scope>NUCLEOTIDE SEQUENCE [LARGE SCALE GENOMIC DNA]</scope>
    <source>
        <strain evidence="2">cv. AL8/78</strain>
    </source>
</reference>
<name>A0A453HBD0_AEGTS</name>
<reference evidence="3" key="1">
    <citation type="journal article" date="2014" name="Science">
        <title>Ancient hybridizations among the ancestral genomes of bread wheat.</title>
        <authorList>
            <consortium name="International Wheat Genome Sequencing Consortium,"/>
            <person name="Marcussen T."/>
            <person name="Sandve S.R."/>
            <person name="Heier L."/>
            <person name="Spannagl M."/>
            <person name="Pfeifer M."/>
            <person name="Jakobsen K.S."/>
            <person name="Wulff B.B."/>
            <person name="Steuernagel B."/>
            <person name="Mayer K.F."/>
            <person name="Olsen O.A."/>
        </authorList>
    </citation>
    <scope>NUCLEOTIDE SEQUENCE [LARGE SCALE GENOMIC DNA]</scope>
    <source>
        <strain evidence="3">cv. AL8/78</strain>
    </source>
</reference>
<evidence type="ECO:0000313" key="2">
    <source>
        <dbReference type="EnsemblPlants" id="AET4Gv20130300.1"/>
    </source>
</evidence>
<accession>A0A453HBD0</accession>
<organism evidence="2 3">
    <name type="scientific">Aegilops tauschii subsp. strangulata</name>
    <name type="common">Goatgrass</name>
    <dbReference type="NCBI Taxonomy" id="200361"/>
    <lineage>
        <taxon>Eukaryota</taxon>
        <taxon>Viridiplantae</taxon>
        <taxon>Streptophyta</taxon>
        <taxon>Embryophyta</taxon>
        <taxon>Tracheophyta</taxon>
        <taxon>Spermatophyta</taxon>
        <taxon>Magnoliopsida</taxon>
        <taxon>Liliopsida</taxon>
        <taxon>Poales</taxon>
        <taxon>Poaceae</taxon>
        <taxon>BOP clade</taxon>
        <taxon>Pooideae</taxon>
        <taxon>Triticodae</taxon>
        <taxon>Triticeae</taxon>
        <taxon>Triticinae</taxon>
        <taxon>Aegilops</taxon>
    </lineage>
</organism>
<sequence>QVCKRSSSASQEAGYRGSQGQAKGSLKWTTKICFHFERSMFSQRITGMDRWIA</sequence>
<feature type="region of interest" description="Disordered" evidence="1">
    <location>
        <begin position="1"/>
        <end position="25"/>
    </location>
</feature>
<keyword evidence="3" id="KW-1185">Reference proteome</keyword>
<evidence type="ECO:0000313" key="3">
    <source>
        <dbReference type="Proteomes" id="UP000015105"/>
    </source>
</evidence>
<proteinExistence type="predicted"/>
<dbReference type="AlphaFoldDB" id="A0A453HBD0"/>
<reference evidence="2" key="3">
    <citation type="journal article" date="2017" name="Nature">
        <title>Genome sequence of the progenitor of the wheat D genome Aegilops tauschii.</title>
        <authorList>
            <person name="Luo M.C."/>
            <person name="Gu Y.Q."/>
            <person name="Puiu D."/>
            <person name="Wang H."/>
            <person name="Twardziok S.O."/>
            <person name="Deal K.R."/>
            <person name="Huo N."/>
            <person name="Zhu T."/>
            <person name="Wang L."/>
            <person name="Wang Y."/>
            <person name="McGuire P.E."/>
            <person name="Liu S."/>
            <person name="Long H."/>
            <person name="Ramasamy R.K."/>
            <person name="Rodriguez J.C."/>
            <person name="Van S.L."/>
            <person name="Yuan L."/>
            <person name="Wang Z."/>
            <person name="Xia Z."/>
            <person name="Xiao L."/>
            <person name="Anderson O.D."/>
            <person name="Ouyang S."/>
            <person name="Liang Y."/>
            <person name="Zimin A.V."/>
            <person name="Pertea G."/>
            <person name="Qi P."/>
            <person name="Bennetzen J.L."/>
            <person name="Dai X."/>
            <person name="Dawson M.W."/>
            <person name="Muller H.G."/>
            <person name="Kugler K."/>
            <person name="Rivarola-Duarte L."/>
            <person name="Spannagl M."/>
            <person name="Mayer K.F.X."/>
            <person name="Lu F.H."/>
            <person name="Bevan M.W."/>
            <person name="Leroy P."/>
            <person name="Li P."/>
            <person name="You F.M."/>
            <person name="Sun Q."/>
            <person name="Liu Z."/>
            <person name="Lyons E."/>
            <person name="Wicker T."/>
            <person name="Salzberg S.L."/>
            <person name="Devos K.M."/>
            <person name="Dvorak J."/>
        </authorList>
    </citation>
    <scope>NUCLEOTIDE SEQUENCE [LARGE SCALE GENOMIC DNA]</scope>
    <source>
        <strain evidence="2">cv. AL8/78</strain>
    </source>
</reference>
<reference evidence="2" key="4">
    <citation type="submission" date="2019-03" db="UniProtKB">
        <authorList>
            <consortium name="EnsemblPlants"/>
        </authorList>
    </citation>
    <scope>IDENTIFICATION</scope>
</reference>
<evidence type="ECO:0000256" key="1">
    <source>
        <dbReference type="SAM" id="MobiDB-lite"/>
    </source>
</evidence>